<dbReference type="InterPro" id="IPR011333">
    <property type="entry name" value="SKP1/BTB/POZ_sf"/>
</dbReference>
<reference evidence="1 2" key="1">
    <citation type="submission" date="2020-05" db="EMBL/GenBank/DDBJ databases">
        <title>Identification and distribution of gene clusters putatively required for synthesis of sphingolipid metabolism inhibitors in phylogenetically diverse species of the filamentous fungus Fusarium.</title>
        <authorList>
            <person name="Kim H.-S."/>
            <person name="Busman M."/>
            <person name="Brown D.W."/>
            <person name="Divon H."/>
            <person name="Uhlig S."/>
            <person name="Proctor R.H."/>
        </authorList>
    </citation>
    <scope>NUCLEOTIDE SEQUENCE [LARGE SCALE GENOMIC DNA]</scope>
    <source>
        <strain evidence="1 2">NRRL 13617</strain>
    </source>
</reference>
<proteinExistence type="predicted"/>
<sequence length="328" mass="37442">MKSISYDIDPGGDIELILKKPNKQNIVPERRPWKHAKDPKILNSACFGRYEVLSELYPDEDDQNKTREEVEVHMRVSSRHLTLASRIFRAMLQGPWIEAAPSSQPVRQISTEGWDAFALAIVLDCIHGRHFEIPTEISPGLLTRISTIVDYYQCREAVQVHYRTWTENSVCRLADEEEHEVQMNVMWLAGMSKLETHDLPVSGILGKLDGMRQNLLKKVLEALDSLQWELTDEEGCEEHVDSHCSAILLGTLMRERYRTTDLVAPSEGCNLDDVLEGIKYMDDPAPQHHQPYKYKGKFSPCTIQGRLKPVLEEIEEAIKGVCLADFKS</sequence>
<dbReference type="Proteomes" id="UP000582016">
    <property type="component" value="Unassembled WGS sequence"/>
</dbReference>
<organism evidence="1 2">
    <name type="scientific">Fusarium phyllophilum</name>
    <dbReference type="NCBI Taxonomy" id="47803"/>
    <lineage>
        <taxon>Eukaryota</taxon>
        <taxon>Fungi</taxon>
        <taxon>Dikarya</taxon>
        <taxon>Ascomycota</taxon>
        <taxon>Pezizomycotina</taxon>
        <taxon>Sordariomycetes</taxon>
        <taxon>Hypocreomycetidae</taxon>
        <taxon>Hypocreales</taxon>
        <taxon>Nectriaceae</taxon>
        <taxon>Fusarium</taxon>
        <taxon>Fusarium fujikuroi species complex</taxon>
    </lineage>
</organism>
<dbReference type="OrthoDB" id="5326346at2759"/>
<comment type="caution">
    <text evidence="1">The sequence shown here is derived from an EMBL/GenBank/DDBJ whole genome shotgun (WGS) entry which is preliminary data.</text>
</comment>
<gene>
    <name evidence="1" type="ORF">FPHYL_300</name>
</gene>
<keyword evidence="2" id="KW-1185">Reference proteome</keyword>
<evidence type="ECO:0008006" key="3">
    <source>
        <dbReference type="Google" id="ProtNLM"/>
    </source>
</evidence>
<name>A0A8H5NNU5_9HYPO</name>
<protein>
    <recommendedName>
        <fullName evidence="3">BTB domain-containing protein</fullName>
    </recommendedName>
</protein>
<evidence type="ECO:0000313" key="2">
    <source>
        <dbReference type="Proteomes" id="UP000582016"/>
    </source>
</evidence>
<dbReference type="EMBL" id="JAAOAQ010000010">
    <property type="protein sequence ID" value="KAF5571553.1"/>
    <property type="molecule type" value="Genomic_DNA"/>
</dbReference>
<accession>A0A8H5NNU5</accession>
<dbReference type="AlphaFoldDB" id="A0A8H5NNU5"/>
<dbReference type="Gene3D" id="3.30.710.10">
    <property type="entry name" value="Potassium Channel Kv1.1, Chain A"/>
    <property type="match status" value="1"/>
</dbReference>
<evidence type="ECO:0000313" key="1">
    <source>
        <dbReference type="EMBL" id="KAF5571553.1"/>
    </source>
</evidence>